<keyword evidence="3" id="KW-1185">Reference proteome</keyword>
<feature type="transmembrane region" description="Helical" evidence="1">
    <location>
        <begin position="6"/>
        <end position="27"/>
    </location>
</feature>
<dbReference type="Proteomes" id="UP001596353">
    <property type="component" value="Unassembled WGS sequence"/>
</dbReference>
<accession>A0ABW2B4A0</accession>
<reference evidence="3" key="1">
    <citation type="journal article" date="2019" name="Int. J. Syst. Evol. Microbiol.">
        <title>The Global Catalogue of Microorganisms (GCM) 10K type strain sequencing project: providing services to taxonomists for standard genome sequencing and annotation.</title>
        <authorList>
            <consortium name="The Broad Institute Genomics Platform"/>
            <consortium name="The Broad Institute Genome Sequencing Center for Infectious Disease"/>
            <person name="Wu L."/>
            <person name="Ma J."/>
        </authorList>
    </citation>
    <scope>NUCLEOTIDE SEQUENCE [LARGE SCALE GENOMIC DNA]</scope>
    <source>
        <strain evidence="3">CCUG 66188</strain>
    </source>
</reference>
<proteinExistence type="predicted"/>
<evidence type="ECO:0000313" key="2">
    <source>
        <dbReference type="EMBL" id="MFC6760419.1"/>
    </source>
</evidence>
<keyword evidence="1" id="KW-1133">Transmembrane helix</keyword>
<sequence length="53" mass="5860">MMDDDFQVGFFAGVILTLTAMFLVFIISRSSSYDACVTSTGAEKCVKEWKAVE</sequence>
<gene>
    <name evidence="2" type="ORF">ACFQFQ_14480</name>
</gene>
<keyword evidence="1" id="KW-0472">Membrane</keyword>
<comment type="caution">
    <text evidence="2">The sequence shown here is derived from an EMBL/GenBank/DDBJ whole genome shotgun (WGS) entry which is preliminary data.</text>
</comment>
<dbReference type="EMBL" id="JBHSWG010000001">
    <property type="protein sequence ID" value="MFC6760419.1"/>
    <property type="molecule type" value="Genomic_DNA"/>
</dbReference>
<name>A0ABW2B4A0_9RHOB</name>
<keyword evidence="1" id="KW-0812">Transmembrane</keyword>
<evidence type="ECO:0000313" key="3">
    <source>
        <dbReference type="Proteomes" id="UP001596353"/>
    </source>
</evidence>
<evidence type="ECO:0000256" key="1">
    <source>
        <dbReference type="SAM" id="Phobius"/>
    </source>
</evidence>
<protein>
    <submittedName>
        <fullName evidence="2">Uncharacterized protein</fullName>
    </submittedName>
</protein>
<organism evidence="2 3">
    <name type="scientific">Sulfitobacter porphyrae</name>
    <dbReference type="NCBI Taxonomy" id="1246864"/>
    <lineage>
        <taxon>Bacteria</taxon>
        <taxon>Pseudomonadati</taxon>
        <taxon>Pseudomonadota</taxon>
        <taxon>Alphaproteobacteria</taxon>
        <taxon>Rhodobacterales</taxon>
        <taxon>Roseobacteraceae</taxon>
        <taxon>Sulfitobacter</taxon>
    </lineage>
</organism>